<dbReference type="EMBL" id="JANBPG010000011">
    <property type="protein sequence ID" value="KAJ1901904.1"/>
    <property type="molecule type" value="Genomic_DNA"/>
</dbReference>
<comment type="caution">
    <text evidence="1">The sequence shown here is derived from an EMBL/GenBank/DDBJ whole genome shotgun (WGS) entry which is preliminary data.</text>
</comment>
<sequence length="749" mass="79277">MARRGPVSTDVPNTAHISIAETDDFSLELVKQRNIFESVTAASDESKRRSYFGLGSTAPSFFHRRNTATAVAQPDMPAAAHIIALAAEDHIGCVSLRNNMSTPELGAGSTKVERQRNILGISHLISKRNLRKDVDTCATELVTVTELAAVAPSSGRSIPGARRERYLSLYMRRPSACSSSGESSDGDSDVTLVTKDAADVDVIAADISVAQPASTDAIPEGEAAGNHSRNKRGFYIGSAAQEAPNARLLVLPSDAGLDAAAAAQTTACAPSSAQLATIQSGSASGVMSLATMCGGMPMSRPLLLSSPSLAGAEERQVLLRSSSATTLAADTDVSDSGATARSPSQPQRRPLNLGRKRIAEGSPEQQQEQKMMHPAANRLSFLSLGIGHRHPMNKGDHRNSSSSSRKGSLSLGRVALAPSQMKDIEQRKMDAWAADGDEFSAYEYDLSGAYFELPTMHITAASVSTQSKLSVAATAGRSGTECGIPGSRLSSTSTFVDESVLSLEQCKRVYVSSMRKLRWQGSGGRRQGIRGMLHIKNTMAKANKQYVMVSNGQCLDAYQVTRNMLSEFYMLGSSSRDTYVPLKQPGSLSSLPLSLDRATAQRTGDGGRSGYPARARSMASMRQHQHLMRKLRPVVSVEVLGGPAGADGFGSSRIVTAPMSSPPDLADGAASIANEAVFQAFGGAHISDSELLGFGAGDLVSLAPAANAKLYIGQQTYYPHRRRRAGRRSAGVHFGDMTPEVAPMAISAL</sequence>
<keyword evidence="2" id="KW-1185">Reference proteome</keyword>
<evidence type="ECO:0000313" key="2">
    <source>
        <dbReference type="Proteomes" id="UP001150581"/>
    </source>
</evidence>
<name>A0ACC1IW03_9FUNG</name>
<protein>
    <submittedName>
        <fullName evidence="1">Uncharacterized protein</fullName>
    </submittedName>
</protein>
<proteinExistence type="predicted"/>
<evidence type="ECO:0000313" key="1">
    <source>
        <dbReference type="EMBL" id="KAJ1901904.1"/>
    </source>
</evidence>
<dbReference type="Proteomes" id="UP001150581">
    <property type="component" value="Unassembled WGS sequence"/>
</dbReference>
<gene>
    <name evidence="1" type="ORF">LPJ66_000413</name>
</gene>
<reference evidence="1" key="1">
    <citation type="submission" date="2022-07" db="EMBL/GenBank/DDBJ databases">
        <title>Phylogenomic reconstructions and comparative analyses of Kickxellomycotina fungi.</title>
        <authorList>
            <person name="Reynolds N.K."/>
            <person name="Stajich J.E."/>
            <person name="Barry K."/>
            <person name="Grigoriev I.V."/>
            <person name="Crous P."/>
            <person name="Smith M.E."/>
        </authorList>
    </citation>
    <scope>NUCLEOTIDE SEQUENCE</scope>
    <source>
        <strain evidence="1">Benny 63K</strain>
    </source>
</reference>
<organism evidence="1 2">
    <name type="scientific">Kickxella alabastrina</name>
    <dbReference type="NCBI Taxonomy" id="61397"/>
    <lineage>
        <taxon>Eukaryota</taxon>
        <taxon>Fungi</taxon>
        <taxon>Fungi incertae sedis</taxon>
        <taxon>Zoopagomycota</taxon>
        <taxon>Kickxellomycotina</taxon>
        <taxon>Kickxellomycetes</taxon>
        <taxon>Kickxellales</taxon>
        <taxon>Kickxellaceae</taxon>
        <taxon>Kickxella</taxon>
    </lineage>
</organism>
<accession>A0ACC1IW03</accession>